<feature type="transmembrane region" description="Helical" evidence="6">
    <location>
        <begin position="181"/>
        <end position="199"/>
    </location>
</feature>
<comment type="subcellular location">
    <subcellularLocation>
        <location evidence="1">Cell membrane</location>
        <topology evidence="1">Multi-pass membrane protein</topology>
    </subcellularLocation>
</comment>
<feature type="transmembrane region" description="Helical" evidence="6">
    <location>
        <begin position="21"/>
        <end position="41"/>
    </location>
</feature>
<evidence type="ECO:0000256" key="3">
    <source>
        <dbReference type="ARBA" id="ARBA00022692"/>
    </source>
</evidence>
<feature type="transmembrane region" description="Helical" evidence="6">
    <location>
        <begin position="251"/>
        <end position="272"/>
    </location>
</feature>
<reference evidence="7 8" key="1">
    <citation type="submission" date="2018-02" db="EMBL/GenBank/DDBJ databases">
        <title>Sphingobacterium KA21.</title>
        <authorList>
            <person name="Vasarhelyi B.M."/>
            <person name="Deshmukh S."/>
            <person name="Balint B."/>
            <person name="Kukolya J."/>
        </authorList>
    </citation>
    <scope>NUCLEOTIDE SEQUENCE [LARGE SCALE GENOMIC DNA]</scope>
    <source>
        <strain evidence="7 8">Ka21</strain>
    </source>
</reference>
<dbReference type="Proteomes" id="UP000618319">
    <property type="component" value="Unassembled WGS sequence"/>
</dbReference>
<keyword evidence="2" id="KW-1003">Cell membrane</keyword>
<proteinExistence type="predicted"/>
<organism evidence="7 8">
    <name type="scientific">Sphingobacterium pedocola</name>
    <dbReference type="NCBI Taxonomy" id="2082722"/>
    <lineage>
        <taxon>Bacteria</taxon>
        <taxon>Pseudomonadati</taxon>
        <taxon>Bacteroidota</taxon>
        <taxon>Sphingobacteriia</taxon>
        <taxon>Sphingobacteriales</taxon>
        <taxon>Sphingobacteriaceae</taxon>
        <taxon>Sphingobacterium</taxon>
    </lineage>
</organism>
<feature type="transmembrane region" description="Helical" evidence="6">
    <location>
        <begin position="150"/>
        <end position="169"/>
    </location>
</feature>
<sequence length="414" mass="47708">MIRGITKSSLFKDSIIYGFSNALYTGLPLLLMPFLVVILQPEDYGIVELFRSFSLMLIPVIGLSTLASVDRFYFDLDTKKFQNLIGTLIIFHFVMALSVIFLLSLMIDFLPEKYYVIILLAIIYCLFYQIIEIYLVVLRVKRQAINFLKVRIGTVVLELSLLTLFYFIFTHHDWTFRIYPIIIAAVVIGIGICVLIFRFRNIPFAVDRDVLKQAIIFSAPLIIHMVAGYILNLSNRFFILHYNGEKVLGSFSLAYQIGMSISFFYTSFNMAWTPTFYSWMDNKKKSSIKKVRVLVYTGLSLGALAILLGWIFISPYISQIKNYGISHETIALLLLAFVLLSLYKFEGNYFFYHKKTTKLSLFTLLSCLVALILNFLLIPKFAVLGAAYSTLFSYFFLFMCVILFKQNNKEVKNV</sequence>
<dbReference type="PANTHER" id="PTHR30250:SF11">
    <property type="entry name" value="O-ANTIGEN TRANSPORTER-RELATED"/>
    <property type="match status" value="1"/>
</dbReference>
<gene>
    <name evidence="7" type="ORF">C4F40_15110</name>
</gene>
<evidence type="ECO:0008006" key="9">
    <source>
        <dbReference type="Google" id="ProtNLM"/>
    </source>
</evidence>
<dbReference type="Pfam" id="PF01943">
    <property type="entry name" value="Polysacc_synt"/>
    <property type="match status" value="1"/>
</dbReference>
<name>A0ABR9T9M7_9SPHI</name>
<keyword evidence="5 6" id="KW-0472">Membrane</keyword>
<feature type="transmembrane region" description="Helical" evidence="6">
    <location>
        <begin position="113"/>
        <end position="138"/>
    </location>
</feature>
<feature type="transmembrane region" description="Helical" evidence="6">
    <location>
        <begin position="383"/>
        <end position="404"/>
    </location>
</feature>
<evidence type="ECO:0000256" key="5">
    <source>
        <dbReference type="ARBA" id="ARBA00023136"/>
    </source>
</evidence>
<evidence type="ECO:0000256" key="4">
    <source>
        <dbReference type="ARBA" id="ARBA00022989"/>
    </source>
</evidence>
<feature type="transmembrane region" description="Helical" evidence="6">
    <location>
        <begin position="211"/>
        <end position="231"/>
    </location>
</feature>
<dbReference type="PANTHER" id="PTHR30250">
    <property type="entry name" value="PST FAMILY PREDICTED COLANIC ACID TRANSPORTER"/>
    <property type="match status" value="1"/>
</dbReference>
<keyword evidence="4 6" id="KW-1133">Transmembrane helix</keyword>
<protein>
    <recommendedName>
        <fullName evidence="9">Polysaccharide biosynthesis protein C-terminal domain-containing protein</fullName>
    </recommendedName>
</protein>
<feature type="transmembrane region" description="Helical" evidence="6">
    <location>
        <begin position="357"/>
        <end position="377"/>
    </location>
</feature>
<keyword evidence="8" id="KW-1185">Reference proteome</keyword>
<evidence type="ECO:0000256" key="2">
    <source>
        <dbReference type="ARBA" id="ARBA00022475"/>
    </source>
</evidence>
<evidence type="ECO:0000256" key="6">
    <source>
        <dbReference type="SAM" id="Phobius"/>
    </source>
</evidence>
<dbReference type="RefSeq" id="WP_196939969.1">
    <property type="nucleotide sequence ID" value="NZ_MU158690.1"/>
</dbReference>
<feature type="transmembrane region" description="Helical" evidence="6">
    <location>
        <begin position="85"/>
        <end position="107"/>
    </location>
</feature>
<keyword evidence="3 6" id="KW-0812">Transmembrane</keyword>
<feature type="transmembrane region" description="Helical" evidence="6">
    <location>
        <begin position="53"/>
        <end position="73"/>
    </location>
</feature>
<dbReference type="InterPro" id="IPR002797">
    <property type="entry name" value="Polysacc_synth"/>
</dbReference>
<feature type="transmembrane region" description="Helical" evidence="6">
    <location>
        <begin position="293"/>
        <end position="313"/>
    </location>
</feature>
<comment type="caution">
    <text evidence="7">The sequence shown here is derived from an EMBL/GenBank/DDBJ whole genome shotgun (WGS) entry which is preliminary data.</text>
</comment>
<dbReference type="InterPro" id="IPR050833">
    <property type="entry name" value="Poly_Biosynth_Transport"/>
</dbReference>
<evidence type="ECO:0000256" key="1">
    <source>
        <dbReference type="ARBA" id="ARBA00004651"/>
    </source>
</evidence>
<feature type="transmembrane region" description="Helical" evidence="6">
    <location>
        <begin position="325"/>
        <end position="345"/>
    </location>
</feature>
<accession>A0ABR9T9M7</accession>
<evidence type="ECO:0000313" key="8">
    <source>
        <dbReference type="Proteomes" id="UP000618319"/>
    </source>
</evidence>
<dbReference type="EMBL" id="PSKQ01000022">
    <property type="protein sequence ID" value="MBE8722056.1"/>
    <property type="molecule type" value="Genomic_DNA"/>
</dbReference>
<evidence type="ECO:0000313" key="7">
    <source>
        <dbReference type="EMBL" id="MBE8722056.1"/>
    </source>
</evidence>